<dbReference type="RefSeq" id="WP_038563172.1">
    <property type="nucleotide sequence ID" value="NZ_CP008876.1"/>
</dbReference>
<evidence type="ECO:0000313" key="2">
    <source>
        <dbReference type="Proteomes" id="UP000027980"/>
    </source>
</evidence>
<dbReference type="GeneID" id="34223341"/>
<evidence type="ECO:0008006" key="3">
    <source>
        <dbReference type="Google" id="ProtNLM"/>
    </source>
</evidence>
<dbReference type="InterPro" id="IPR025534">
    <property type="entry name" value="DUF4420"/>
</dbReference>
<protein>
    <recommendedName>
        <fullName evidence="3">PD-(D/E)XK motif protein</fullName>
    </recommendedName>
</protein>
<reference evidence="1 2" key="1">
    <citation type="submission" date="2014-07" db="EMBL/GenBank/DDBJ databases">
        <title>Complete genome sequence of a moderately halophilic bacterium Terribacillus aidingensis MP602, isolated from Cryptomeria fortunei in Tianmu mountain in China.</title>
        <authorList>
            <person name="Wang Y."/>
            <person name="Lu P."/>
            <person name="Zhang L."/>
        </authorList>
    </citation>
    <scope>NUCLEOTIDE SEQUENCE [LARGE SCALE GENOMIC DNA]</scope>
    <source>
        <strain evidence="1 2">MP602</strain>
    </source>
</reference>
<sequence>MINISERFSALVKRATIEENKDIYQLEPIYFNSPYLLIGLDLINFQKRIYIDITSENWDADQLKAFPKWRGIRIDQEYFENIGPLKEKNFLVISQEVDESDDIFEKVLQNIVDHILVDENIPLYTTLYEVLDRWHNFFKKKWGAKLTEEEEAGLFGELYFINKWLDHFPNDPPLIINDWKGPLKFRIDFVRKKSGIEIKTILPKLRDEVKISSEKQLELNPIINELHLYVLKIERNDTTGSTLEILIKEIEEKLSRRAPSLAVKFRETLIFNNIELGEYNNNYFFVHEELAYNVIEGFPRLESNQLPKGINKISYSIDLSHCENFLVDVGDILF</sequence>
<accession>A0A075LMX7</accession>
<organism evidence="1 2">
    <name type="scientific">Terribacillus saccharophilus</name>
    <dbReference type="NCBI Taxonomy" id="361277"/>
    <lineage>
        <taxon>Bacteria</taxon>
        <taxon>Bacillati</taxon>
        <taxon>Bacillota</taxon>
        <taxon>Bacilli</taxon>
        <taxon>Bacillales</taxon>
        <taxon>Bacillaceae</taxon>
        <taxon>Terribacillus</taxon>
    </lineage>
</organism>
<dbReference type="KEGG" id="tap:GZ22_13235"/>
<gene>
    <name evidence="1" type="ORF">GZ22_13235</name>
</gene>
<proteinExistence type="predicted"/>
<dbReference type="EMBL" id="CP008876">
    <property type="protein sequence ID" value="AIF67501.1"/>
    <property type="molecule type" value="Genomic_DNA"/>
</dbReference>
<dbReference type="AlphaFoldDB" id="A0A075LMX7"/>
<dbReference type="HOGENOM" id="CLU_069764_1_0_9"/>
<name>A0A075LMX7_9BACI</name>
<evidence type="ECO:0000313" key="1">
    <source>
        <dbReference type="EMBL" id="AIF67501.1"/>
    </source>
</evidence>
<dbReference type="OrthoDB" id="1902020at2"/>
<dbReference type="Proteomes" id="UP000027980">
    <property type="component" value="Chromosome"/>
</dbReference>
<dbReference type="Pfam" id="PF14390">
    <property type="entry name" value="DUF4420"/>
    <property type="match status" value="1"/>
</dbReference>